<comment type="caution">
    <text evidence="1">The sequence shown here is derived from an EMBL/GenBank/DDBJ whole genome shotgun (WGS) entry which is preliminary data.</text>
</comment>
<protein>
    <recommendedName>
        <fullName evidence="2">HEAT repeat domain-containing protein</fullName>
    </recommendedName>
</protein>
<accession>X1Q2S2</accession>
<dbReference type="InterPro" id="IPR004155">
    <property type="entry name" value="PBS_lyase_HEAT"/>
</dbReference>
<dbReference type="SUPFAM" id="SSF48371">
    <property type="entry name" value="ARM repeat"/>
    <property type="match status" value="1"/>
</dbReference>
<name>X1Q2S2_9ZZZZ</name>
<proteinExistence type="predicted"/>
<evidence type="ECO:0000313" key="1">
    <source>
        <dbReference type="EMBL" id="GAI37524.1"/>
    </source>
</evidence>
<evidence type="ECO:0008006" key="2">
    <source>
        <dbReference type="Google" id="ProtNLM"/>
    </source>
</evidence>
<dbReference type="Pfam" id="PF13646">
    <property type="entry name" value="HEAT_2"/>
    <property type="match status" value="1"/>
</dbReference>
<dbReference type="AlphaFoldDB" id="X1Q2S2"/>
<gene>
    <name evidence="1" type="ORF">S06H3_38551</name>
</gene>
<feature type="non-terminal residue" evidence="1">
    <location>
        <position position="80"/>
    </location>
</feature>
<dbReference type="EMBL" id="BARV01023506">
    <property type="protein sequence ID" value="GAI37524.1"/>
    <property type="molecule type" value="Genomic_DNA"/>
</dbReference>
<organism evidence="1">
    <name type="scientific">marine sediment metagenome</name>
    <dbReference type="NCBI Taxonomy" id="412755"/>
    <lineage>
        <taxon>unclassified sequences</taxon>
        <taxon>metagenomes</taxon>
        <taxon>ecological metagenomes</taxon>
    </lineage>
</organism>
<dbReference type="Gene3D" id="1.25.10.10">
    <property type="entry name" value="Leucine-rich Repeat Variant"/>
    <property type="match status" value="1"/>
</dbReference>
<dbReference type="InterPro" id="IPR016024">
    <property type="entry name" value="ARM-type_fold"/>
</dbReference>
<sequence>MKDIAELTKQLGNKDSGIRRSAAELLGSTADETVIDALIPVLKDENRFVRQETVLALKNIGGSRAVEHLTQALNTEKNEF</sequence>
<reference evidence="1" key="1">
    <citation type="journal article" date="2014" name="Front. Microbiol.">
        <title>High frequency of phylogenetically diverse reductive dehalogenase-homologous genes in deep subseafloor sedimentary metagenomes.</title>
        <authorList>
            <person name="Kawai M."/>
            <person name="Futagami T."/>
            <person name="Toyoda A."/>
            <person name="Takaki Y."/>
            <person name="Nishi S."/>
            <person name="Hori S."/>
            <person name="Arai W."/>
            <person name="Tsubouchi T."/>
            <person name="Morono Y."/>
            <person name="Uchiyama I."/>
            <person name="Ito T."/>
            <person name="Fujiyama A."/>
            <person name="Inagaki F."/>
            <person name="Takami H."/>
        </authorList>
    </citation>
    <scope>NUCLEOTIDE SEQUENCE</scope>
    <source>
        <strain evidence="1">Expedition CK06-06</strain>
    </source>
</reference>
<dbReference type="SMART" id="SM00567">
    <property type="entry name" value="EZ_HEAT"/>
    <property type="match status" value="2"/>
</dbReference>
<dbReference type="InterPro" id="IPR011989">
    <property type="entry name" value="ARM-like"/>
</dbReference>